<accession>A0A1A9V667</accession>
<dbReference type="AlphaFoldDB" id="A0A1A9V667"/>
<sequence length="387" mass="42960">MVRSSSVSEQSLAKEFEREVDVRGKVFNEICRLVAYIVLDYCAHVDALLDLWCRNHHSNWNSNSQYWTWTLWAEAVRESSNDGEALRDWRTGCRLQPKTNDKLASKTTGNKRRGGVCRREIVEVTLEEIKEALDDVVLSADNDGLGDLGRVRKFRAVVRSLVKSLPRNDPVGLSNLGRGSFSDASIGYRKGVATLLELVVLLASSEKFIERLLSGACNPSSESDGGFGISVFPPVGALNDDCGGGGGGGVGFELCIARSTRSINLCHLYKKIQFFTFGKCSRLVFASRVYKVLTLWRLSLENNAMIHQFTKSLALGTLEVHNSDLRRQADVIKSNPSQTRKAFNSSLAAFNCSSVRWTLSSGVTRTNRRHHGQSLTVIKALTLRLRK</sequence>
<reference evidence="1" key="1">
    <citation type="submission" date="2020-05" db="UniProtKB">
        <authorList>
            <consortium name="EnsemblMetazoa"/>
        </authorList>
    </citation>
    <scope>IDENTIFICATION</scope>
    <source>
        <strain evidence="1">TTRI</strain>
    </source>
</reference>
<dbReference type="VEuPathDB" id="VectorBase:GAUT027233"/>
<evidence type="ECO:0000313" key="2">
    <source>
        <dbReference type="Proteomes" id="UP000078200"/>
    </source>
</evidence>
<keyword evidence="2" id="KW-1185">Reference proteome</keyword>
<protein>
    <submittedName>
        <fullName evidence="1">Uncharacterized protein</fullName>
    </submittedName>
</protein>
<organism evidence="1 2">
    <name type="scientific">Glossina austeni</name>
    <name type="common">Savannah tsetse fly</name>
    <dbReference type="NCBI Taxonomy" id="7395"/>
    <lineage>
        <taxon>Eukaryota</taxon>
        <taxon>Metazoa</taxon>
        <taxon>Ecdysozoa</taxon>
        <taxon>Arthropoda</taxon>
        <taxon>Hexapoda</taxon>
        <taxon>Insecta</taxon>
        <taxon>Pterygota</taxon>
        <taxon>Neoptera</taxon>
        <taxon>Endopterygota</taxon>
        <taxon>Diptera</taxon>
        <taxon>Brachycera</taxon>
        <taxon>Muscomorpha</taxon>
        <taxon>Hippoboscoidea</taxon>
        <taxon>Glossinidae</taxon>
        <taxon>Glossina</taxon>
    </lineage>
</organism>
<dbReference type="Proteomes" id="UP000078200">
    <property type="component" value="Unassembled WGS sequence"/>
</dbReference>
<proteinExistence type="predicted"/>
<dbReference type="EnsemblMetazoa" id="GAUT027233-RA">
    <property type="protein sequence ID" value="GAUT027233-PA"/>
    <property type="gene ID" value="GAUT027233"/>
</dbReference>
<evidence type="ECO:0000313" key="1">
    <source>
        <dbReference type="EnsemblMetazoa" id="GAUT027233-PA"/>
    </source>
</evidence>
<name>A0A1A9V667_GLOAU</name>